<protein>
    <submittedName>
        <fullName evidence="2">Uncharacterized protein</fullName>
    </submittedName>
</protein>
<reference evidence="2" key="1">
    <citation type="submission" date="2020-03" db="EMBL/GenBank/DDBJ databases">
        <title>The deep terrestrial virosphere.</title>
        <authorList>
            <person name="Holmfeldt K."/>
            <person name="Nilsson E."/>
            <person name="Simone D."/>
            <person name="Lopez-Fernandez M."/>
            <person name="Wu X."/>
            <person name="de Brujin I."/>
            <person name="Lundin D."/>
            <person name="Andersson A."/>
            <person name="Bertilsson S."/>
            <person name="Dopson M."/>
        </authorList>
    </citation>
    <scope>NUCLEOTIDE SEQUENCE</scope>
    <source>
        <strain evidence="2">TM448B04829</strain>
    </source>
</reference>
<keyword evidence="1" id="KW-0175">Coiled coil</keyword>
<dbReference type="EMBL" id="MT145107">
    <property type="protein sequence ID" value="QJI03659.1"/>
    <property type="molecule type" value="Genomic_DNA"/>
</dbReference>
<evidence type="ECO:0000313" key="2">
    <source>
        <dbReference type="EMBL" id="QJI03659.1"/>
    </source>
</evidence>
<name>A0A6M3Y097_9ZZZZ</name>
<organism evidence="2">
    <name type="scientific">viral metagenome</name>
    <dbReference type="NCBI Taxonomy" id="1070528"/>
    <lineage>
        <taxon>unclassified sequences</taxon>
        <taxon>metagenomes</taxon>
        <taxon>organismal metagenomes</taxon>
    </lineage>
</organism>
<gene>
    <name evidence="2" type="ORF">TM448B04829_0010</name>
</gene>
<evidence type="ECO:0000256" key="1">
    <source>
        <dbReference type="SAM" id="Coils"/>
    </source>
</evidence>
<accession>A0A6M3Y097</accession>
<dbReference type="AlphaFoldDB" id="A0A6M3Y097"/>
<sequence>MESNIQNVEKESTELVIKVQGLVITSQTEYESTATFLQLIKGQQKKVGEIFDPIIVKAHQAHKEAITQRDKYLNPLKDAEKKIKLLMVGYTDEQERLARIEQLRLQKIADAEAEKERKKLEARIERAEASGKEDKAEELTLQKEMIQPISVPVIAPNIENPKGISYRDDYSVEIIDFKLLPDTYKLPNMSALDKIAQATKGAVQIPGVKINVKKILSSRG</sequence>
<feature type="coiled-coil region" evidence="1">
    <location>
        <begin position="103"/>
        <end position="137"/>
    </location>
</feature>
<proteinExistence type="predicted"/>